<evidence type="ECO:0000313" key="4">
    <source>
        <dbReference type="EMBL" id="GAC56957.1"/>
    </source>
</evidence>
<feature type="transmembrane region" description="Helical" evidence="2">
    <location>
        <begin position="144"/>
        <end position="163"/>
    </location>
</feature>
<keyword evidence="2" id="KW-0472">Membrane</keyword>
<dbReference type="OrthoDB" id="235893at2"/>
<feature type="transmembrane region" description="Helical" evidence="2">
    <location>
        <begin position="320"/>
        <end position="341"/>
    </location>
</feature>
<feature type="transmembrane region" description="Helical" evidence="2">
    <location>
        <begin position="170"/>
        <end position="190"/>
    </location>
</feature>
<accession>L7LA91</accession>
<keyword evidence="2" id="KW-0812">Transmembrane</keyword>
<feature type="transmembrane region" description="Helical" evidence="2">
    <location>
        <begin position="348"/>
        <end position="375"/>
    </location>
</feature>
<keyword evidence="2" id="KW-1133">Transmembrane helix</keyword>
<protein>
    <recommendedName>
        <fullName evidence="3">Threonine/serine exporter-like N-terminal domain-containing protein</fullName>
    </recommendedName>
</protein>
<gene>
    <name evidence="4" type="ORF">GOHSU_14_01240</name>
</gene>
<dbReference type="GO" id="GO:0022857">
    <property type="term" value="F:transmembrane transporter activity"/>
    <property type="evidence" value="ECO:0007669"/>
    <property type="project" value="InterPro"/>
</dbReference>
<feature type="transmembrane region" description="Helical" evidence="2">
    <location>
        <begin position="387"/>
        <end position="407"/>
    </location>
</feature>
<evidence type="ECO:0000256" key="2">
    <source>
        <dbReference type="SAM" id="Phobius"/>
    </source>
</evidence>
<sequence>MTEAQQDASGSSDDNDVLTLITEVSESMSRSMYPVSQTKHIVDEIDAAYGNQISTEIFATYMIALDRPTGQVAVANTGSTYRFDQIADTESLVSKLTKGAVPPAKAIKELRAIADTPPPMSLLLRVLGFMLQALGFALCFRMSLSATILAVVISAPIAVVLLWRSVPDMLASLMPFLLTFASALVIALWAVHSHLDDPVRLAVIPVVTLIPGAGLTIALIELTAGDMIAGASRLVFTLVILLSMAFGLALALDIVGLSADRLKDVTADLAPTWVLWIAAPIFAIGNILYACIPKRMWLWTIIFAFGTFWLTQVLQMTMNAAFAAGLAMGLCLLLAFIANTYAKSHPSVLVIFLPTFWLMVPGSMGFVAISGAITADRQLGDLGSSTALSLLSMAMCMMIASVLAPYVTRKPMHRK</sequence>
<organism evidence="4 5">
    <name type="scientific">Gordonia hirsuta DSM 44140 = NBRC 16056</name>
    <dbReference type="NCBI Taxonomy" id="1121927"/>
    <lineage>
        <taxon>Bacteria</taxon>
        <taxon>Bacillati</taxon>
        <taxon>Actinomycetota</taxon>
        <taxon>Actinomycetes</taxon>
        <taxon>Mycobacteriales</taxon>
        <taxon>Gordoniaceae</taxon>
        <taxon>Gordonia</taxon>
    </lineage>
</organism>
<dbReference type="AlphaFoldDB" id="L7LA91"/>
<dbReference type="InterPro" id="IPR010619">
    <property type="entry name" value="ThrE-like_N"/>
</dbReference>
<evidence type="ECO:0000259" key="3">
    <source>
        <dbReference type="Pfam" id="PF06738"/>
    </source>
</evidence>
<comment type="similarity">
    <text evidence="1">Belongs to the ThrE exporter (TC 2.A.79) family.</text>
</comment>
<feature type="transmembrane region" description="Helical" evidence="2">
    <location>
        <begin position="234"/>
        <end position="257"/>
    </location>
</feature>
<dbReference type="PANTHER" id="PTHR31082">
    <property type="entry name" value="PHEROMONE-REGULATED MEMBRANE PROTEIN 10"/>
    <property type="match status" value="1"/>
</dbReference>
<feature type="transmembrane region" description="Helical" evidence="2">
    <location>
        <begin position="296"/>
        <end position="314"/>
    </location>
</feature>
<feature type="domain" description="Threonine/serine exporter-like N-terminal" evidence="3">
    <location>
        <begin position="20"/>
        <end position="254"/>
    </location>
</feature>
<dbReference type="STRING" id="1121927.GOHSU_14_01240"/>
<dbReference type="eggNOG" id="COG2966">
    <property type="taxonomic scope" value="Bacteria"/>
</dbReference>
<name>L7LA91_9ACTN</name>
<reference evidence="4 5" key="1">
    <citation type="submission" date="2012-12" db="EMBL/GenBank/DDBJ databases">
        <title>Whole genome shotgun sequence of Gordonia hirsuta NBRC 16056.</title>
        <authorList>
            <person name="Isaki-Nakamura S."/>
            <person name="Hosoyama A."/>
            <person name="Tsuchikane K."/>
            <person name="Katsumata H."/>
            <person name="Baba S."/>
            <person name="Yamazaki S."/>
            <person name="Fujita N."/>
        </authorList>
    </citation>
    <scope>NUCLEOTIDE SEQUENCE [LARGE SCALE GENOMIC DNA]</scope>
    <source>
        <strain evidence="4 5">NBRC 16056</strain>
    </source>
</reference>
<dbReference type="RefSeq" id="WP_005938182.1">
    <property type="nucleotide sequence ID" value="NZ_ATVK01000046.1"/>
</dbReference>
<comment type="caution">
    <text evidence="4">The sequence shown here is derived from an EMBL/GenBank/DDBJ whole genome shotgun (WGS) entry which is preliminary data.</text>
</comment>
<dbReference type="PANTHER" id="PTHR31082:SF4">
    <property type="entry name" value="PHEROMONE-REGULATED MEMBRANE PROTEIN 10"/>
    <property type="match status" value="1"/>
</dbReference>
<dbReference type="EMBL" id="BANT01000014">
    <property type="protein sequence ID" value="GAC56957.1"/>
    <property type="molecule type" value="Genomic_DNA"/>
</dbReference>
<dbReference type="Proteomes" id="UP000053405">
    <property type="component" value="Unassembled WGS sequence"/>
</dbReference>
<keyword evidence="5" id="KW-1185">Reference proteome</keyword>
<feature type="transmembrane region" description="Helical" evidence="2">
    <location>
        <begin position="269"/>
        <end position="289"/>
    </location>
</feature>
<dbReference type="Pfam" id="PF06738">
    <property type="entry name" value="ThrE"/>
    <property type="match status" value="1"/>
</dbReference>
<evidence type="ECO:0000313" key="5">
    <source>
        <dbReference type="Proteomes" id="UP000053405"/>
    </source>
</evidence>
<dbReference type="InterPro" id="IPR051361">
    <property type="entry name" value="ThrE/Ser_Exporter"/>
</dbReference>
<proteinExistence type="inferred from homology"/>
<evidence type="ECO:0000256" key="1">
    <source>
        <dbReference type="ARBA" id="ARBA00034125"/>
    </source>
</evidence>
<feature type="transmembrane region" description="Helical" evidence="2">
    <location>
        <begin position="202"/>
        <end position="222"/>
    </location>
</feature>